<reference evidence="2" key="2">
    <citation type="submission" date="2019-10" db="EMBL/GenBank/DDBJ databases">
        <title>Conservation and host-specific expression of non-tandemly repeated heterogenous ribosome RNA gene in arbuscular mycorrhizal fungi.</title>
        <authorList>
            <person name="Maeda T."/>
            <person name="Kobayashi Y."/>
            <person name="Nakagawa T."/>
            <person name="Ezawa T."/>
            <person name="Yamaguchi K."/>
            <person name="Bino T."/>
            <person name="Nishimoto Y."/>
            <person name="Shigenobu S."/>
            <person name="Kawaguchi M."/>
        </authorList>
    </citation>
    <scope>NUCLEOTIDE SEQUENCE</scope>
    <source>
        <strain evidence="2">HR1</strain>
    </source>
</reference>
<proteinExistence type="predicted"/>
<dbReference type="Gene3D" id="3.30.420.10">
    <property type="entry name" value="Ribonuclease H-like superfamily/Ribonuclease H"/>
    <property type="match status" value="1"/>
</dbReference>
<dbReference type="Proteomes" id="UP000615446">
    <property type="component" value="Unassembled WGS sequence"/>
</dbReference>
<dbReference type="EMBL" id="BEXD01002624">
    <property type="protein sequence ID" value="GBB98913.1"/>
    <property type="molecule type" value="Genomic_DNA"/>
</dbReference>
<evidence type="ECO:0000313" key="1">
    <source>
        <dbReference type="EMBL" id="GBB98913.1"/>
    </source>
</evidence>
<protein>
    <recommendedName>
        <fullName evidence="4">Tc1-like transposase DDE domain-containing protein</fullName>
    </recommendedName>
</protein>
<organism evidence="1 3">
    <name type="scientific">Rhizophagus clarus</name>
    <dbReference type="NCBI Taxonomy" id="94130"/>
    <lineage>
        <taxon>Eukaryota</taxon>
        <taxon>Fungi</taxon>
        <taxon>Fungi incertae sedis</taxon>
        <taxon>Mucoromycota</taxon>
        <taxon>Glomeromycotina</taxon>
        <taxon>Glomeromycetes</taxon>
        <taxon>Glomerales</taxon>
        <taxon>Glomeraceae</taxon>
        <taxon>Rhizophagus</taxon>
    </lineage>
</organism>
<name>A0A2Z6R9W3_9GLOM</name>
<gene>
    <name evidence="2" type="ORF">RCL2_002246800</name>
    <name evidence="1" type="ORF">RclHR1_03360010</name>
</gene>
<reference evidence="1 3" key="1">
    <citation type="submission" date="2017-11" db="EMBL/GenBank/DDBJ databases">
        <title>The genome of Rhizophagus clarus HR1 reveals common genetic basis of auxotrophy among arbuscular mycorrhizal fungi.</title>
        <authorList>
            <person name="Kobayashi Y."/>
        </authorList>
    </citation>
    <scope>NUCLEOTIDE SEQUENCE [LARGE SCALE GENOMIC DNA]</scope>
    <source>
        <strain evidence="1 3">HR1</strain>
    </source>
</reference>
<sequence length="66" mass="7729">MDIYHKKLPILRSELPEIEDLLGDDWRFQNMIMIQNISVASLIHDNMPEVIDWPSNSPDLNPIENL</sequence>
<evidence type="ECO:0000313" key="2">
    <source>
        <dbReference type="EMBL" id="GES95805.1"/>
    </source>
</evidence>
<comment type="caution">
    <text evidence="1">The sequence shown here is derived from an EMBL/GenBank/DDBJ whole genome shotgun (WGS) entry which is preliminary data.</text>
</comment>
<keyword evidence="3" id="KW-1185">Reference proteome</keyword>
<dbReference type="EMBL" id="BLAL01000244">
    <property type="protein sequence ID" value="GES95805.1"/>
    <property type="molecule type" value="Genomic_DNA"/>
</dbReference>
<dbReference type="Proteomes" id="UP000247702">
    <property type="component" value="Unassembled WGS sequence"/>
</dbReference>
<dbReference type="OrthoDB" id="5410741at2759"/>
<dbReference type="InterPro" id="IPR036397">
    <property type="entry name" value="RNaseH_sf"/>
</dbReference>
<dbReference type="AlphaFoldDB" id="A0A2Z6R9W3"/>
<evidence type="ECO:0008006" key="4">
    <source>
        <dbReference type="Google" id="ProtNLM"/>
    </source>
</evidence>
<dbReference type="GO" id="GO:0003676">
    <property type="term" value="F:nucleic acid binding"/>
    <property type="evidence" value="ECO:0007669"/>
    <property type="project" value="InterPro"/>
</dbReference>
<evidence type="ECO:0000313" key="3">
    <source>
        <dbReference type="Proteomes" id="UP000247702"/>
    </source>
</evidence>
<accession>A0A2Z6R9W3</accession>